<dbReference type="InterPro" id="IPR025202">
    <property type="entry name" value="PLD-like_dom"/>
</dbReference>
<evidence type="ECO:0000256" key="6">
    <source>
        <dbReference type="ARBA" id="ARBA00022737"/>
    </source>
</evidence>
<dbReference type="RefSeq" id="WP_216837379.1">
    <property type="nucleotide sequence ID" value="NZ_JAFNJS010000004.1"/>
</dbReference>
<evidence type="ECO:0000256" key="7">
    <source>
        <dbReference type="ARBA" id="ARBA00022801"/>
    </source>
</evidence>
<dbReference type="PANTHER" id="PTHR18896">
    <property type="entry name" value="PHOSPHOLIPASE D"/>
    <property type="match status" value="1"/>
</dbReference>
<gene>
    <name evidence="12" type="ORF">ACFOD3_15485</name>
</gene>
<accession>A0ABV7BXU3</accession>
<evidence type="ECO:0000313" key="13">
    <source>
        <dbReference type="Proteomes" id="UP001595420"/>
    </source>
</evidence>
<feature type="domain" description="PLD phosphodiesterase" evidence="11">
    <location>
        <begin position="142"/>
        <end position="169"/>
    </location>
</feature>
<evidence type="ECO:0000256" key="4">
    <source>
        <dbReference type="ARBA" id="ARBA00018392"/>
    </source>
</evidence>
<feature type="region of interest" description="Disordered" evidence="10">
    <location>
        <begin position="177"/>
        <end position="196"/>
    </location>
</feature>
<evidence type="ECO:0000256" key="2">
    <source>
        <dbReference type="ARBA" id="ARBA00003145"/>
    </source>
</evidence>
<evidence type="ECO:0000256" key="9">
    <source>
        <dbReference type="ARBA" id="ARBA00029594"/>
    </source>
</evidence>
<comment type="catalytic activity">
    <reaction evidence="1">
        <text>a 1,2-diacyl-sn-glycero-3-phosphocholine + H2O = a 1,2-diacyl-sn-glycero-3-phosphate + choline + H(+)</text>
        <dbReference type="Rhea" id="RHEA:14445"/>
        <dbReference type="ChEBI" id="CHEBI:15354"/>
        <dbReference type="ChEBI" id="CHEBI:15377"/>
        <dbReference type="ChEBI" id="CHEBI:15378"/>
        <dbReference type="ChEBI" id="CHEBI:57643"/>
        <dbReference type="ChEBI" id="CHEBI:58608"/>
        <dbReference type="EC" id="3.1.4.4"/>
    </reaction>
</comment>
<comment type="caution">
    <text evidence="12">The sequence shown here is derived from an EMBL/GenBank/DDBJ whole genome shotgun (WGS) entry which is preliminary data.</text>
</comment>
<name>A0ABV7BXU3_9PROT</name>
<dbReference type="PROSITE" id="PS50035">
    <property type="entry name" value="PLD"/>
    <property type="match status" value="2"/>
</dbReference>
<keyword evidence="13" id="KW-1185">Reference proteome</keyword>
<reference evidence="13" key="1">
    <citation type="journal article" date="2019" name="Int. J. Syst. Evol. Microbiol.">
        <title>The Global Catalogue of Microorganisms (GCM) 10K type strain sequencing project: providing services to taxonomists for standard genome sequencing and annotation.</title>
        <authorList>
            <consortium name="The Broad Institute Genomics Platform"/>
            <consortium name="The Broad Institute Genome Sequencing Center for Infectious Disease"/>
            <person name="Wu L."/>
            <person name="Ma J."/>
        </authorList>
    </citation>
    <scope>NUCLEOTIDE SEQUENCE [LARGE SCALE GENOMIC DNA]</scope>
    <source>
        <strain evidence="13">CGMCC 1.16855</strain>
    </source>
</reference>
<dbReference type="PANTHER" id="PTHR18896:SF76">
    <property type="entry name" value="PHOSPHOLIPASE"/>
    <property type="match status" value="1"/>
</dbReference>
<dbReference type="Proteomes" id="UP001595420">
    <property type="component" value="Unassembled WGS sequence"/>
</dbReference>
<dbReference type="EMBL" id="JBHRSB010000004">
    <property type="protein sequence ID" value="MFC3001308.1"/>
    <property type="molecule type" value="Genomic_DNA"/>
</dbReference>
<keyword evidence="8" id="KW-0443">Lipid metabolism</keyword>
<proteinExistence type="predicted"/>
<dbReference type="SMART" id="SM00155">
    <property type="entry name" value="PLDc"/>
    <property type="match status" value="2"/>
</dbReference>
<dbReference type="InterPro" id="IPR015679">
    <property type="entry name" value="PLipase_D_fam"/>
</dbReference>
<comment type="subcellular location">
    <subcellularLocation>
        <location evidence="3">Secreted</location>
    </subcellularLocation>
</comment>
<evidence type="ECO:0000256" key="10">
    <source>
        <dbReference type="SAM" id="MobiDB-lite"/>
    </source>
</evidence>
<evidence type="ECO:0000256" key="8">
    <source>
        <dbReference type="ARBA" id="ARBA00023098"/>
    </source>
</evidence>
<keyword evidence="7" id="KW-0378">Hydrolase</keyword>
<protein>
    <recommendedName>
        <fullName evidence="4">Phospholipase D</fullName>
    </recommendedName>
    <alternativeName>
        <fullName evidence="9">Choline phosphatase</fullName>
    </alternativeName>
</protein>
<evidence type="ECO:0000313" key="12">
    <source>
        <dbReference type="EMBL" id="MFC3001308.1"/>
    </source>
</evidence>
<evidence type="ECO:0000256" key="1">
    <source>
        <dbReference type="ARBA" id="ARBA00000798"/>
    </source>
</evidence>
<evidence type="ECO:0000256" key="3">
    <source>
        <dbReference type="ARBA" id="ARBA00004613"/>
    </source>
</evidence>
<dbReference type="CDD" id="cd09143">
    <property type="entry name" value="PLDc_vPLD1_2_like_bac_2"/>
    <property type="match status" value="1"/>
</dbReference>
<sequence length="503" mass="55880">MEASPNATAAKHLDPAVTTLRPGDNCWRIETASRATVIIDAAEYFRAARTAMLAAQQRIMLIGWDFDSRIDLIPGEESTDAPHGLGEFIIWLVKRRPELEIFLLRWDLGALKALFRGSTILTLLRWKAHARITAQLDSSHPPAASHHQKIAVIDDCLAFCGGIDMTADRWDTRDHADENPLRLRPGGKPHSPWHDATTALEGPAAAALGELARERWRLASGKVLPPVTARGSCWPEGLAPQFHNIQVGIARSQPEMPESPAVLEIERLYLDLIASARHMIYAESQYFASRRIAEVIARRLAEPDGPEIVLVNPHSAQGWLEPIAMDSARARLHEALHRLDVHGRFRIYHPVTQGGQPIYVHAKILVVDDRVLRVGSSNMNNRSMRLDTECDVVIDAALPANAHLRPTIRGMRDGLLAEHLGCAPETVAARIDAEGSLIAAIEALRGPGRSLVPYETPDLTTVEAWLADHEVLDPEGPEEMFEAIEKRGLFRRFSRLRRARPRS</sequence>
<keyword evidence="5" id="KW-0964">Secreted</keyword>
<organism evidence="12 13">
    <name type="scientific">Falsiroseomonas tokyonensis</name>
    <dbReference type="NCBI Taxonomy" id="430521"/>
    <lineage>
        <taxon>Bacteria</taxon>
        <taxon>Pseudomonadati</taxon>
        <taxon>Pseudomonadota</taxon>
        <taxon>Alphaproteobacteria</taxon>
        <taxon>Acetobacterales</taxon>
        <taxon>Roseomonadaceae</taxon>
        <taxon>Falsiroseomonas</taxon>
    </lineage>
</organism>
<dbReference type="Pfam" id="PF13091">
    <property type="entry name" value="PLDc_2"/>
    <property type="match status" value="1"/>
</dbReference>
<comment type="function">
    <text evidence="2">Could be a virulence factor.</text>
</comment>
<dbReference type="InterPro" id="IPR001736">
    <property type="entry name" value="PLipase_D/transphosphatidylase"/>
</dbReference>
<evidence type="ECO:0000259" key="11">
    <source>
        <dbReference type="PROSITE" id="PS50035"/>
    </source>
</evidence>
<evidence type="ECO:0000256" key="5">
    <source>
        <dbReference type="ARBA" id="ARBA00022525"/>
    </source>
</evidence>
<keyword evidence="6" id="KW-0677">Repeat</keyword>
<feature type="domain" description="PLD phosphodiesterase" evidence="11">
    <location>
        <begin position="356"/>
        <end position="383"/>
    </location>
</feature>
<dbReference type="CDD" id="cd09140">
    <property type="entry name" value="PLDc_vPLD1_2_like_bac_1"/>
    <property type="match status" value="1"/>
</dbReference>